<dbReference type="EMBL" id="ASHM01019878">
    <property type="protein sequence ID" value="PNY01254.1"/>
    <property type="molecule type" value="Genomic_DNA"/>
</dbReference>
<comment type="caution">
    <text evidence="1">The sequence shown here is derived from an EMBL/GenBank/DDBJ whole genome shotgun (WGS) entry which is preliminary data.</text>
</comment>
<dbReference type="AlphaFoldDB" id="A0A2K3NDY6"/>
<dbReference type="Proteomes" id="UP000236291">
    <property type="component" value="Unassembled WGS sequence"/>
</dbReference>
<accession>A0A2K3NDY6</accession>
<proteinExistence type="predicted"/>
<reference evidence="1 2" key="1">
    <citation type="journal article" date="2014" name="Am. J. Bot.">
        <title>Genome assembly and annotation for red clover (Trifolium pratense; Fabaceae).</title>
        <authorList>
            <person name="Istvanek J."/>
            <person name="Jaros M."/>
            <person name="Krenek A."/>
            <person name="Repkova J."/>
        </authorList>
    </citation>
    <scope>NUCLEOTIDE SEQUENCE [LARGE SCALE GENOMIC DNA]</scope>
    <source>
        <strain evidence="2">cv. Tatra</strain>
        <tissue evidence="1">Young leaves</tissue>
    </source>
</reference>
<gene>
    <name evidence="1" type="ORF">L195_g024545</name>
</gene>
<evidence type="ECO:0000313" key="2">
    <source>
        <dbReference type="Proteomes" id="UP000236291"/>
    </source>
</evidence>
<name>A0A2K3NDY6_TRIPR</name>
<protein>
    <submittedName>
        <fullName evidence="1">Uncharacterized protein</fullName>
    </submittedName>
</protein>
<evidence type="ECO:0000313" key="1">
    <source>
        <dbReference type="EMBL" id="PNY01254.1"/>
    </source>
</evidence>
<organism evidence="1 2">
    <name type="scientific">Trifolium pratense</name>
    <name type="common">Red clover</name>
    <dbReference type="NCBI Taxonomy" id="57577"/>
    <lineage>
        <taxon>Eukaryota</taxon>
        <taxon>Viridiplantae</taxon>
        <taxon>Streptophyta</taxon>
        <taxon>Embryophyta</taxon>
        <taxon>Tracheophyta</taxon>
        <taxon>Spermatophyta</taxon>
        <taxon>Magnoliopsida</taxon>
        <taxon>eudicotyledons</taxon>
        <taxon>Gunneridae</taxon>
        <taxon>Pentapetalae</taxon>
        <taxon>rosids</taxon>
        <taxon>fabids</taxon>
        <taxon>Fabales</taxon>
        <taxon>Fabaceae</taxon>
        <taxon>Papilionoideae</taxon>
        <taxon>50 kb inversion clade</taxon>
        <taxon>NPAAA clade</taxon>
        <taxon>Hologalegina</taxon>
        <taxon>IRL clade</taxon>
        <taxon>Trifolieae</taxon>
        <taxon>Trifolium</taxon>
    </lineage>
</organism>
<reference evidence="1 2" key="2">
    <citation type="journal article" date="2017" name="Front. Plant Sci.">
        <title>Gene Classification and Mining of Molecular Markers Useful in Red Clover (Trifolium pratense) Breeding.</title>
        <authorList>
            <person name="Istvanek J."/>
            <person name="Dluhosova J."/>
            <person name="Dluhos P."/>
            <person name="Patkova L."/>
            <person name="Nedelnik J."/>
            <person name="Repkova J."/>
        </authorList>
    </citation>
    <scope>NUCLEOTIDE SEQUENCE [LARGE SCALE GENOMIC DNA]</scope>
    <source>
        <strain evidence="2">cv. Tatra</strain>
        <tissue evidence="1">Young leaves</tissue>
    </source>
</reference>
<sequence length="78" mass="9096">MSKLGERCRCNLFMLMYTKTGQYTVKSGYNSHRQWEANEIRRYLGFDKGNALAAATWKMGEAMVIYKAMKLARHFCFA</sequence>